<accession>A0A5C8KBM2</accession>
<dbReference type="SUPFAM" id="SSF51735">
    <property type="entry name" value="NAD(P)-binding Rossmann-fold domains"/>
    <property type="match status" value="1"/>
</dbReference>
<dbReference type="InterPro" id="IPR001509">
    <property type="entry name" value="Epimerase_deHydtase"/>
</dbReference>
<dbReference type="EMBL" id="VRTY01000018">
    <property type="protein sequence ID" value="TXK49243.1"/>
    <property type="molecule type" value="Genomic_DNA"/>
</dbReference>
<dbReference type="OrthoDB" id="9801773at2"/>
<sequence>MKQKIVIAGGTGALGSAIAQRYYNSGTDIIILSRTLRPADKNIRYVLWDAKTPGDWTQELEGSTAVINMVGKSVNCRYNAKNKREIIESRVNATLALGKAIQGLQQKPAVWINAGSAAIFGNSGDEIKDEYSLTGHGFSPEVCKQWEQAFHKIAIPGTRKVFLRIGMVLQPGKGVLKPFANLARFGLGGKIGSGEQYMTWIHEEDFLNLVEWLINYEVSGIVHGASPFPVKNRDFMQAIRAALKVPFGLPNPAFLTRFGAVFIGTEAELVLSGRRVVSSVLAARKFKFKYLEIEQALTQLMKLPEKI</sequence>
<dbReference type="InterPro" id="IPR013549">
    <property type="entry name" value="DUF1731"/>
</dbReference>
<evidence type="ECO:0000259" key="2">
    <source>
        <dbReference type="Pfam" id="PF01370"/>
    </source>
</evidence>
<proteinExistence type="inferred from homology"/>
<dbReference type="PANTHER" id="PTHR11092:SF0">
    <property type="entry name" value="EPIMERASE FAMILY PROTEIN SDR39U1"/>
    <property type="match status" value="1"/>
</dbReference>
<comment type="similarity">
    <text evidence="1">Belongs to the NAD(P)-dependent epimerase/dehydratase family. SDR39U1 subfamily.</text>
</comment>
<dbReference type="Gene3D" id="3.40.50.720">
    <property type="entry name" value="NAD(P)-binding Rossmann-like Domain"/>
    <property type="match status" value="1"/>
</dbReference>
<feature type="domain" description="NAD-dependent epimerase/dehydratase" evidence="2">
    <location>
        <begin position="5"/>
        <end position="215"/>
    </location>
</feature>
<dbReference type="RefSeq" id="WP_147920957.1">
    <property type="nucleotide sequence ID" value="NZ_VRTY01000018.1"/>
</dbReference>
<gene>
    <name evidence="4" type="ORF">FVR03_06660</name>
</gene>
<name>A0A5C8KBM2_9BACT</name>
<dbReference type="Proteomes" id="UP000321926">
    <property type="component" value="Unassembled WGS sequence"/>
</dbReference>
<dbReference type="AlphaFoldDB" id="A0A5C8KBM2"/>
<evidence type="ECO:0000256" key="1">
    <source>
        <dbReference type="ARBA" id="ARBA00009353"/>
    </source>
</evidence>
<dbReference type="PANTHER" id="PTHR11092">
    <property type="entry name" value="SUGAR NUCLEOTIDE EPIMERASE RELATED"/>
    <property type="match status" value="1"/>
</dbReference>
<protein>
    <submittedName>
        <fullName evidence="4">TIGR01777 family protein</fullName>
    </submittedName>
</protein>
<feature type="domain" description="DUF1731" evidence="3">
    <location>
        <begin position="252"/>
        <end position="300"/>
    </location>
</feature>
<evidence type="ECO:0000313" key="5">
    <source>
        <dbReference type="Proteomes" id="UP000321926"/>
    </source>
</evidence>
<dbReference type="NCBIfam" id="TIGR01777">
    <property type="entry name" value="yfcH"/>
    <property type="match status" value="1"/>
</dbReference>
<comment type="caution">
    <text evidence="4">The sequence shown here is derived from an EMBL/GenBank/DDBJ whole genome shotgun (WGS) entry which is preliminary data.</text>
</comment>
<dbReference type="Pfam" id="PF08338">
    <property type="entry name" value="DUF1731"/>
    <property type="match status" value="1"/>
</dbReference>
<reference evidence="4 5" key="1">
    <citation type="submission" date="2019-08" db="EMBL/GenBank/DDBJ databases">
        <authorList>
            <person name="Shi S."/>
        </authorList>
    </citation>
    <scope>NUCLEOTIDE SEQUENCE [LARGE SCALE GENOMIC DNA]</scope>
    <source>
        <strain evidence="4 5">GY10130</strain>
    </source>
</reference>
<organism evidence="4 5">
    <name type="scientific">Pontibacter qinzhouensis</name>
    <dbReference type="NCBI Taxonomy" id="2603253"/>
    <lineage>
        <taxon>Bacteria</taxon>
        <taxon>Pseudomonadati</taxon>
        <taxon>Bacteroidota</taxon>
        <taxon>Cytophagia</taxon>
        <taxon>Cytophagales</taxon>
        <taxon>Hymenobacteraceae</taxon>
        <taxon>Pontibacter</taxon>
    </lineage>
</organism>
<dbReference type="InterPro" id="IPR036291">
    <property type="entry name" value="NAD(P)-bd_dom_sf"/>
</dbReference>
<keyword evidence="5" id="KW-1185">Reference proteome</keyword>
<evidence type="ECO:0000259" key="3">
    <source>
        <dbReference type="Pfam" id="PF08338"/>
    </source>
</evidence>
<evidence type="ECO:0000313" key="4">
    <source>
        <dbReference type="EMBL" id="TXK49243.1"/>
    </source>
</evidence>
<dbReference type="InterPro" id="IPR010099">
    <property type="entry name" value="SDR39U1"/>
</dbReference>
<dbReference type="Pfam" id="PF01370">
    <property type="entry name" value="Epimerase"/>
    <property type="match status" value="1"/>
</dbReference>